<evidence type="ECO:0000259" key="3">
    <source>
        <dbReference type="Pfam" id="PF00464"/>
    </source>
</evidence>
<feature type="domain" description="Serine hydroxymethyltransferase-like" evidence="3">
    <location>
        <begin position="1"/>
        <end position="66"/>
    </location>
</feature>
<gene>
    <name evidence="4" type="ORF">M9458_014558</name>
</gene>
<keyword evidence="2" id="KW-0663">Pyridoxal phosphate</keyword>
<keyword evidence="5" id="KW-1185">Reference proteome</keyword>
<protein>
    <recommendedName>
        <fullName evidence="3">Serine hydroxymethyltransferase-like domain-containing protein</fullName>
    </recommendedName>
</protein>
<dbReference type="PANTHER" id="PTHR11680:SF28">
    <property type="entry name" value="SERINE HYDROXYMETHYLTRANSFERASE, MITOCHONDRIAL"/>
    <property type="match status" value="1"/>
</dbReference>
<dbReference type="SUPFAM" id="SSF53383">
    <property type="entry name" value="PLP-dependent transferases"/>
    <property type="match status" value="1"/>
</dbReference>
<evidence type="ECO:0000313" key="4">
    <source>
        <dbReference type="EMBL" id="KAL0191860.1"/>
    </source>
</evidence>
<dbReference type="PANTHER" id="PTHR11680">
    <property type="entry name" value="SERINE HYDROXYMETHYLTRANSFERASE"/>
    <property type="match status" value="1"/>
</dbReference>
<reference evidence="4 5" key="1">
    <citation type="submission" date="2024-05" db="EMBL/GenBank/DDBJ databases">
        <title>Genome sequencing and assembly of Indian major carp, Cirrhinus mrigala (Hamilton, 1822).</title>
        <authorList>
            <person name="Mohindra V."/>
            <person name="Chowdhury L.M."/>
            <person name="Lal K."/>
            <person name="Jena J.K."/>
        </authorList>
    </citation>
    <scope>NUCLEOTIDE SEQUENCE [LARGE SCALE GENOMIC DNA]</scope>
    <source>
        <strain evidence="4">CM1030</strain>
        <tissue evidence="4">Blood</tissue>
    </source>
</reference>
<name>A0ABD0R1E3_CIRMR</name>
<dbReference type="InterPro" id="IPR015424">
    <property type="entry name" value="PyrdxlP-dep_Trfase"/>
</dbReference>
<dbReference type="InterPro" id="IPR049943">
    <property type="entry name" value="Ser_HO-MeTrfase-like"/>
</dbReference>
<dbReference type="InterPro" id="IPR039429">
    <property type="entry name" value="SHMT-like_dom"/>
</dbReference>
<comment type="caution">
    <text evidence="4">The sequence shown here is derived from an EMBL/GenBank/DDBJ whole genome shotgun (WGS) entry which is preliminary data.</text>
</comment>
<evidence type="ECO:0000313" key="5">
    <source>
        <dbReference type="Proteomes" id="UP001529510"/>
    </source>
</evidence>
<feature type="non-terminal residue" evidence="4">
    <location>
        <position position="1"/>
    </location>
</feature>
<comment type="cofactor">
    <cofactor evidence="1">
        <name>pyridoxal 5'-phosphate</name>
        <dbReference type="ChEBI" id="CHEBI:597326"/>
    </cofactor>
</comment>
<evidence type="ECO:0000256" key="1">
    <source>
        <dbReference type="ARBA" id="ARBA00001933"/>
    </source>
</evidence>
<dbReference type="Pfam" id="PF00464">
    <property type="entry name" value="SHMT"/>
    <property type="match status" value="1"/>
</dbReference>
<feature type="non-terminal residue" evidence="4">
    <location>
        <position position="66"/>
    </location>
</feature>
<dbReference type="AlphaFoldDB" id="A0ABD0R1E3"/>
<proteinExistence type="predicted"/>
<evidence type="ECO:0000256" key="2">
    <source>
        <dbReference type="ARBA" id="ARBA00022898"/>
    </source>
</evidence>
<sequence length="66" mass="7138">YYGGAEVVDQIELLCQKRALEAFDLDPALWGVNVQPYSGSPANFAAYTAVLNPHERIMGLDLPDGG</sequence>
<dbReference type="Proteomes" id="UP001529510">
    <property type="component" value="Unassembled WGS sequence"/>
</dbReference>
<dbReference type="Gene3D" id="3.40.640.10">
    <property type="entry name" value="Type I PLP-dependent aspartate aminotransferase-like (Major domain)"/>
    <property type="match status" value="1"/>
</dbReference>
<dbReference type="EMBL" id="JAMKFB020000006">
    <property type="protein sequence ID" value="KAL0191860.1"/>
    <property type="molecule type" value="Genomic_DNA"/>
</dbReference>
<organism evidence="4 5">
    <name type="scientific">Cirrhinus mrigala</name>
    <name type="common">Mrigala</name>
    <dbReference type="NCBI Taxonomy" id="683832"/>
    <lineage>
        <taxon>Eukaryota</taxon>
        <taxon>Metazoa</taxon>
        <taxon>Chordata</taxon>
        <taxon>Craniata</taxon>
        <taxon>Vertebrata</taxon>
        <taxon>Euteleostomi</taxon>
        <taxon>Actinopterygii</taxon>
        <taxon>Neopterygii</taxon>
        <taxon>Teleostei</taxon>
        <taxon>Ostariophysi</taxon>
        <taxon>Cypriniformes</taxon>
        <taxon>Cyprinidae</taxon>
        <taxon>Labeoninae</taxon>
        <taxon>Labeonini</taxon>
        <taxon>Cirrhinus</taxon>
    </lineage>
</organism>
<accession>A0ABD0R1E3</accession>
<dbReference type="InterPro" id="IPR015421">
    <property type="entry name" value="PyrdxlP-dep_Trfase_major"/>
</dbReference>